<dbReference type="Pfam" id="PF00857">
    <property type="entry name" value="Isochorismatase"/>
    <property type="match status" value="1"/>
</dbReference>
<organism evidence="3">
    <name type="scientific">bioreactor metagenome</name>
    <dbReference type="NCBI Taxonomy" id="1076179"/>
    <lineage>
        <taxon>unclassified sequences</taxon>
        <taxon>metagenomes</taxon>
        <taxon>ecological metagenomes</taxon>
    </lineage>
</organism>
<dbReference type="EMBL" id="VSSQ01000838">
    <property type="protein sequence ID" value="MPM02005.1"/>
    <property type="molecule type" value="Genomic_DNA"/>
</dbReference>
<accession>A0A644WDS8</accession>
<dbReference type="Gene3D" id="3.40.50.850">
    <property type="entry name" value="Isochorismatase-like"/>
    <property type="match status" value="1"/>
</dbReference>
<dbReference type="InterPro" id="IPR036380">
    <property type="entry name" value="Isochorismatase-like_sf"/>
</dbReference>
<protein>
    <submittedName>
        <fullName evidence="3">Peroxyureidoacrylate/ureidoacrylate amidohydrolase RutB</fullName>
        <ecNumber evidence="3">3.5.1.110</ecNumber>
    </submittedName>
</protein>
<dbReference type="SUPFAM" id="SSF52499">
    <property type="entry name" value="Isochorismatase-like hydrolases"/>
    <property type="match status" value="1"/>
</dbReference>
<feature type="domain" description="Isochorismatase-like" evidence="2">
    <location>
        <begin position="28"/>
        <end position="223"/>
    </location>
</feature>
<dbReference type="InterPro" id="IPR000868">
    <property type="entry name" value="Isochorismatase-like_dom"/>
</dbReference>
<dbReference type="PANTHER" id="PTHR43540:SF1">
    <property type="entry name" value="ISOCHORISMATASE HYDROLASE"/>
    <property type="match status" value="1"/>
</dbReference>
<dbReference type="PANTHER" id="PTHR43540">
    <property type="entry name" value="PEROXYUREIDOACRYLATE/UREIDOACRYLATE AMIDOHYDROLASE-RELATED"/>
    <property type="match status" value="1"/>
</dbReference>
<sequence>MKPKNKYLSFYYETIKEFPEIKLDPKKTALLIVDMQNEFISREYGEAIVFKENGEWERWIPFHDRLDYTVIPQTKKLLDYFRGNGMEVTYGRIASLKPNGEDRSPVQKSEGWNGMLIPIESYGAQMVEELAPMPGEIVVNKTTDSVTTGTNYLQLIHNMGIETVVVTGIVTDQCVASTVRGLADAGYHVICVEDCCAAPDIALHDAELKIMNCIYCNVLTTDETIEVIEKNKENREELAANI</sequence>
<dbReference type="GO" id="GO:0016787">
    <property type="term" value="F:hydrolase activity"/>
    <property type="evidence" value="ECO:0007669"/>
    <property type="project" value="UniProtKB-KW"/>
</dbReference>
<evidence type="ECO:0000313" key="3">
    <source>
        <dbReference type="EMBL" id="MPM02005.1"/>
    </source>
</evidence>
<gene>
    <name evidence="3" type="primary">rutB_4</name>
    <name evidence="3" type="ORF">SDC9_48249</name>
</gene>
<evidence type="ECO:0000256" key="1">
    <source>
        <dbReference type="ARBA" id="ARBA00022801"/>
    </source>
</evidence>
<dbReference type="CDD" id="cd00431">
    <property type="entry name" value="cysteine_hydrolases"/>
    <property type="match status" value="1"/>
</dbReference>
<proteinExistence type="predicted"/>
<dbReference type="InterPro" id="IPR050272">
    <property type="entry name" value="Isochorismatase-like_hydrls"/>
</dbReference>
<keyword evidence="1 3" id="KW-0378">Hydrolase</keyword>
<reference evidence="3" key="1">
    <citation type="submission" date="2019-08" db="EMBL/GenBank/DDBJ databases">
        <authorList>
            <person name="Kucharzyk K."/>
            <person name="Murdoch R.W."/>
            <person name="Higgins S."/>
            <person name="Loffler F."/>
        </authorList>
    </citation>
    <scope>NUCLEOTIDE SEQUENCE</scope>
</reference>
<dbReference type="AlphaFoldDB" id="A0A644WDS8"/>
<name>A0A644WDS8_9ZZZZ</name>
<evidence type="ECO:0000259" key="2">
    <source>
        <dbReference type="Pfam" id="PF00857"/>
    </source>
</evidence>
<dbReference type="EC" id="3.5.1.110" evidence="3"/>
<comment type="caution">
    <text evidence="3">The sequence shown here is derived from an EMBL/GenBank/DDBJ whole genome shotgun (WGS) entry which is preliminary data.</text>
</comment>